<dbReference type="AlphaFoldDB" id="A0A1V4JL63"/>
<accession>A0A1V4JL63</accession>
<dbReference type="Proteomes" id="UP000190648">
    <property type="component" value="Unassembled WGS sequence"/>
</dbReference>
<gene>
    <name evidence="1" type="ORF">AV530_005396</name>
</gene>
<dbReference type="EMBL" id="LSYS01006902">
    <property type="protein sequence ID" value="OPJ72931.1"/>
    <property type="molecule type" value="Genomic_DNA"/>
</dbReference>
<proteinExistence type="predicted"/>
<organism evidence="1 2">
    <name type="scientific">Patagioenas fasciata monilis</name>
    <dbReference type="NCBI Taxonomy" id="372326"/>
    <lineage>
        <taxon>Eukaryota</taxon>
        <taxon>Metazoa</taxon>
        <taxon>Chordata</taxon>
        <taxon>Craniata</taxon>
        <taxon>Vertebrata</taxon>
        <taxon>Euteleostomi</taxon>
        <taxon>Archelosauria</taxon>
        <taxon>Archosauria</taxon>
        <taxon>Dinosauria</taxon>
        <taxon>Saurischia</taxon>
        <taxon>Theropoda</taxon>
        <taxon>Coelurosauria</taxon>
        <taxon>Aves</taxon>
        <taxon>Neognathae</taxon>
        <taxon>Neoaves</taxon>
        <taxon>Columbimorphae</taxon>
        <taxon>Columbiformes</taxon>
        <taxon>Columbidae</taxon>
        <taxon>Patagioenas</taxon>
    </lineage>
</organism>
<evidence type="ECO:0000313" key="2">
    <source>
        <dbReference type="Proteomes" id="UP000190648"/>
    </source>
</evidence>
<comment type="caution">
    <text evidence="1">The sequence shown here is derived from an EMBL/GenBank/DDBJ whole genome shotgun (WGS) entry which is preliminary data.</text>
</comment>
<keyword evidence="2" id="KW-1185">Reference proteome</keyword>
<name>A0A1V4JL63_PATFA</name>
<sequence>MDKDDLLSSFGGMPNTYLKESSCGSTGCSAVTGHAVKVQVLQKNTRDVQSNSPAPNANHQLVQGGGNELRLLDKLIVSGLNKSCLVRDAVSYINLLKKICQVTAEATKKTERLL</sequence>
<evidence type="ECO:0000313" key="1">
    <source>
        <dbReference type="EMBL" id="OPJ72931.1"/>
    </source>
</evidence>
<reference evidence="1 2" key="1">
    <citation type="submission" date="2016-02" db="EMBL/GenBank/DDBJ databases">
        <title>Band-tailed pigeon sequencing and assembly.</title>
        <authorList>
            <person name="Soares A.E."/>
            <person name="Novak B.J."/>
            <person name="Rice E.S."/>
            <person name="O'Connell B."/>
            <person name="Chang D."/>
            <person name="Weber S."/>
            <person name="Shapiro B."/>
        </authorList>
    </citation>
    <scope>NUCLEOTIDE SEQUENCE [LARGE SCALE GENOMIC DNA]</scope>
    <source>
        <strain evidence="1">BTP2013</strain>
        <tissue evidence="1">Blood</tissue>
    </source>
</reference>
<protein>
    <submittedName>
        <fullName evidence="1">Uncharacterized protein</fullName>
    </submittedName>
</protein>